<feature type="domain" description="Histidine kinase/HSP90-like ATPase" evidence="5">
    <location>
        <begin position="64"/>
        <end position="148"/>
    </location>
</feature>
<dbReference type="CDD" id="cd16917">
    <property type="entry name" value="HATPase_UhpB-NarQ-NarX-like"/>
    <property type="match status" value="1"/>
</dbReference>
<accession>T0YHS3</accession>
<feature type="non-terminal residue" evidence="6">
    <location>
        <position position="1"/>
    </location>
</feature>
<proteinExistence type="predicted"/>
<evidence type="ECO:0000256" key="4">
    <source>
        <dbReference type="ARBA" id="ARBA00022777"/>
    </source>
</evidence>
<dbReference type="InterPro" id="IPR036890">
    <property type="entry name" value="HATPase_C_sf"/>
</dbReference>
<comment type="catalytic activity">
    <reaction evidence="1">
        <text>ATP + protein L-histidine = ADP + protein N-phospho-L-histidine.</text>
        <dbReference type="EC" id="2.7.13.3"/>
    </reaction>
</comment>
<dbReference type="InterPro" id="IPR003594">
    <property type="entry name" value="HATPase_dom"/>
</dbReference>
<dbReference type="Pfam" id="PF02518">
    <property type="entry name" value="HATPase_c"/>
    <property type="match status" value="1"/>
</dbReference>
<dbReference type="InterPro" id="IPR050482">
    <property type="entry name" value="Sensor_HK_TwoCompSys"/>
</dbReference>
<reference evidence="6" key="1">
    <citation type="submission" date="2013-08" db="EMBL/GenBank/DDBJ databases">
        <authorList>
            <person name="Mendez C."/>
            <person name="Richter M."/>
            <person name="Ferrer M."/>
            <person name="Sanchez J."/>
        </authorList>
    </citation>
    <scope>NUCLEOTIDE SEQUENCE</scope>
</reference>
<dbReference type="EMBL" id="AUZX01013641">
    <property type="protein sequence ID" value="EQD34996.1"/>
    <property type="molecule type" value="Genomic_DNA"/>
</dbReference>
<dbReference type="PANTHER" id="PTHR24421:SF10">
    <property type="entry name" value="NITRATE_NITRITE SENSOR PROTEIN NARQ"/>
    <property type="match status" value="1"/>
</dbReference>
<evidence type="ECO:0000256" key="1">
    <source>
        <dbReference type="ARBA" id="ARBA00000085"/>
    </source>
</evidence>
<comment type="caution">
    <text evidence="6">The sequence shown here is derived from an EMBL/GenBank/DDBJ whole genome shotgun (WGS) entry which is preliminary data.</text>
</comment>
<keyword evidence="4 6" id="KW-0418">Kinase</keyword>
<dbReference type="PANTHER" id="PTHR24421">
    <property type="entry name" value="NITRATE/NITRITE SENSOR PROTEIN NARX-RELATED"/>
    <property type="match status" value="1"/>
</dbReference>
<sequence>LSRITNSLDEANRELRELLVQFRAPMSHDGLVTAVEQVVDSFARESGVDIFFQREWHDVSLPAHLEMQVLRIVQEALANVRKHGEAQHVRVILRDDGTENTGWVLIEDDGVGFRQADIDERPGEHLGLSIMEDRARRLGGTLRIESEVGEARA</sequence>
<reference evidence="6" key="2">
    <citation type="journal article" date="2014" name="ISME J.">
        <title>Microbial stratification in low pH oxic and suboxic macroscopic growths along an acid mine drainage.</title>
        <authorList>
            <person name="Mendez-Garcia C."/>
            <person name="Mesa V."/>
            <person name="Sprenger R.R."/>
            <person name="Richter M."/>
            <person name="Diez M.S."/>
            <person name="Solano J."/>
            <person name="Bargiela R."/>
            <person name="Golyshina O.V."/>
            <person name="Manteca A."/>
            <person name="Ramos J.L."/>
            <person name="Gallego J.R."/>
            <person name="Llorente I."/>
            <person name="Martins Dos Santos V.A."/>
            <person name="Jensen O.N."/>
            <person name="Pelaez A.I."/>
            <person name="Sanchez J."/>
            <person name="Ferrer M."/>
        </authorList>
    </citation>
    <scope>NUCLEOTIDE SEQUENCE</scope>
</reference>
<dbReference type="AlphaFoldDB" id="T0YHS3"/>
<dbReference type="SMART" id="SM00387">
    <property type="entry name" value="HATPase_c"/>
    <property type="match status" value="1"/>
</dbReference>
<evidence type="ECO:0000313" key="6">
    <source>
        <dbReference type="EMBL" id="EQD34996.1"/>
    </source>
</evidence>
<evidence type="ECO:0000256" key="3">
    <source>
        <dbReference type="ARBA" id="ARBA00022679"/>
    </source>
</evidence>
<dbReference type="Gene3D" id="3.30.565.10">
    <property type="entry name" value="Histidine kinase-like ATPase, C-terminal domain"/>
    <property type="match status" value="1"/>
</dbReference>
<dbReference type="EC" id="2.7.13.3" evidence="2"/>
<keyword evidence="3" id="KW-0808">Transferase</keyword>
<organism evidence="6">
    <name type="scientific">mine drainage metagenome</name>
    <dbReference type="NCBI Taxonomy" id="410659"/>
    <lineage>
        <taxon>unclassified sequences</taxon>
        <taxon>metagenomes</taxon>
        <taxon>ecological metagenomes</taxon>
    </lineage>
</organism>
<gene>
    <name evidence="6" type="ORF">B1A_18488</name>
</gene>
<evidence type="ECO:0000259" key="5">
    <source>
        <dbReference type="SMART" id="SM00387"/>
    </source>
</evidence>
<protein>
    <recommendedName>
        <fullName evidence="2">histidine kinase</fullName>
        <ecNumber evidence="2">2.7.13.3</ecNumber>
    </recommendedName>
</protein>
<dbReference type="GO" id="GO:0000160">
    <property type="term" value="P:phosphorelay signal transduction system"/>
    <property type="evidence" value="ECO:0007669"/>
    <property type="project" value="UniProtKB-KW"/>
</dbReference>
<dbReference type="GO" id="GO:0004673">
    <property type="term" value="F:protein histidine kinase activity"/>
    <property type="evidence" value="ECO:0007669"/>
    <property type="project" value="UniProtKB-EC"/>
</dbReference>
<name>T0YHS3_9ZZZZ</name>
<evidence type="ECO:0000256" key="2">
    <source>
        <dbReference type="ARBA" id="ARBA00012438"/>
    </source>
</evidence>
<dbReference type="SUPFAM" id="SSF55874">
    <property type="entry name" value="ATPase domain of HSP90 chaperone/DNA topoisomerase II/histidine kinase"/>
    <property type="match status" value="1"/>
</dbReference>